<dbReference type="EMBL" id="JARJLG010000077">
    <property type="protein sequence ID" value="KAJ7751791.1"/>
    <property type="molecule type" value="Genomic_DNA"/>
</dbReference>
<protein>
    <submittedName>
        <fullName evidence="1">Uncharacterized protein</fullName>
    </submittedName>
</protein>
<dbReference type="Proteomes" id="UP001215280">
    <property type="component" value="Unassembled WGS sequence"/>
</dbReference>
<accession>A0AAD7NAP3</accession>
<comment type="caution">
    <text evidence="1">The sequence shown here is derived from an EMBL/GenBank/DDBJ whole genome shotgun (WGS) entry which is preliminary data.</text>
</comment>
<evidence type="ECO:0000313" key="2">
    <source>
        <dbReference type="Proteomes" id="UP001215280"/>
    </source>
</evidence>
<reference evidence="1" key="1">
    <citation type="submission" date="2023-03" db="EMBL/GenBank/DDBJ databases">
        <title>Massive genome expansion in bonnet fungi (Mycena s.s.) driven by repeated elements and novel gene families across ecological guilds.</title>
        <authorList>
            <consortium name="Lawrence Berkeley National Laboratory"/>
            <person name="Harder C.B."/>
            <person name="Miyauchi S."/>
            <person name="Viragh M."/>
            <person name="Kuo A."/>
            <person name="Thoen E."/>
            <person name="Andreopoulos B."/>
            <person name="Lu D."/>
            <person name="Skrede I."/>
            <person name="Drula E."/>
            <person name="Henrissat B."/>
            <person name="Morin E."/>
            <person name="Kohler A."/>
            <person name="Barry K."/>
            <person name="LaButti K."/>
            <person name="Morin E."/>
            <person name="Salamov A."/>
            <person name="Lipzen A."/>
            <person name="Mereny Z."/>
            <person name="Hegedus B."/>
            <person name="Baldrian P."/>
            <person name="Stursova M."/>
            <person name="Weitz H."/>
            <person name="Taylor A."/>
            <person name="Grigoriev I.V."/>
            <person name="Nagy L.G."/>
            <person name="Martin F."/>
            <person name="Kauserud H."/>
        </authorList>
    </citation>
    <scope>NUCLEOTIDE SEQUENCE</scope>
    <source>
        <strain evidence="1">CBHHK188m</strain>
    </source>
</reference>
<dbReference type="InterPro" id="IPR004242">
    <property type="entry name" value="Transposase_21"/>
</dbReference>
<sequence length="648" mass="73949">MPPGPTEPTADQLQQYLKVVVDDLILLYEQGIFIKTPEYPDGITVRVVLVGIIADHPAMCKLCGFADKNHSISPCTKCTIPQDKLATKKSLSDEYQPRKGEEHRQLCYKYAGLTTAEAKDHFFKRYGVRWTEFARLTYFDLVRYTVVDPMHNLLLGVAKTQWYSQWIKTNTLRADTDKFSRELSFIHKFMESYESPLWAGNLPMRVGEPAGGSLTADEYKFAVTGPWAIIIPIVWERFLAESDTDYEAAKRRWTRTGKAKGEDKPSPRMVAGEDTNFLRFATALKIIVGRSFRINQLARAKELLQDYLLGFLEIYGPDAIMPNHHWAVHVPDQLVDYGPVYNFWAFLTERLNKLLKNLNSNNWTRGELEVSMMREFHRKAAVDSMMYRFISTGEGSPSLVLESQFIQLLTGQGANMEALGTVQDAAHSELTVGRVKSGQVATRMKPLPNAVMTRALHDYYNRDPERPQVRYNTREGDPNLPALIPFADIYDHALLDGRRITPTTRSRRNKAGSSIIQAYFGNEPLAGEVHAIFLHRQPGVPSSEETLLIEVAWMKESGFTPLDDDDTGFVWHQFPELGINTWEYEAYEDPEEEDSHPLIIPLNEVHCQISRGTLDHTDPKLWITTTMDRYPTSSRTHEFGEIMDEDTL</sequence>
<dbReference type="PANTHER" id="PTHR46579">
    <property type="entry name" value="F5/8 TYPE C DOMAIN-CONTAINING PROTEIN-RELATED"/>
    <property type="match status" value="1"/>
</dbReference>
<proteinExistence type="predicted"/>
<keyword evidence="2" id="KW-1185">Reference proteome</keyword>
<dbReference type="PANTHER" id="PTHR46579:SF1">
    <property type="entry name" value="F5_8 TYPE C DOMAIN-CONTAINING PROTEIN"/>
    <property type="match status" value="1"/>
</dbReference>
<dbReference type="AlphaFoldDB" id="A0AAD7NAP3"/>
<evidence type="ECO:0000313" key="1">
    <source>
        <dbReference type="EMBL" id="KAJ7751791.1"/>
    </source>
</evidence>
<dbReference type="Pfam" id="PF02992">
    <property type="entry name" value="Transposase_21"/>
    <property type="match status" value="1"/>
</dbReference>
<organism evidence="1 2">
    <name type="scientific">Mycena maculata</name>
    <dbReference type="NCBI Taxonomy" id="230809"/>
    <lineage>
        <taxon>Eukaryota</taxon>
        <taxon>Fungi</taxon>
        <taxon>Dikarya</taxon>
        <taxon>Basidiomycota</taxon>
        <taxon>Agaricomycotina</taxon>
        <taxon>Agaricomycetes</taxon>
        <taxon>Agaricomycetidae</taxon>
        <taxon>Agaricales</taxon>
        <taxon>Marasmiineae</taxon>
        <taxon>Mycenaceae</taxon>
        <taxon>Mycena</taxon>
    </lineage>
</organism>
<gene>
    <name evidence="1" type="ORF">DFH07DRAFT_960849</name>
</gene>
<name>A0AAD7NAP3_9AGAR</name>